<feature type="region of interest" description="Disordered" evidence="1">
    <location>
        <begin position="27"/>
        <end position="58"/>
    </location>
</feature>
<reference evidence="3 4" key="1">
    <citation type="submission" date="2024-01" db="EMBL/GenBank/DDBJ databases">
        <authorList>
            <person name="Allen C."/>
            <person name="Tagirdzhanova G."/>
        </authorList>
    </citation>
    <scope>NUCLEOTIDE SEQUENCE [LARGE SCALE GENOMIC DNA]</scope>
</reference>
<evidence type="ECO:0000313" key="3">
    <source>
        <dbReference type="EMBL" id="CAK7217954.1"/>
    </source>
</evidence>
<feature type="compositionally biased region" description="Low complexity" evidence="1">
    <location>
        <begin position="765"/>
        <end position="777"/>
    </location>
</feature>
<dbReference type="InterPro" id="IPR017210">
    <property type="entry name" value="APP1"/>
</dbReference>
<dbReference type="EMBL" id="CAWUHB010000014">
    <property type="protein sequence ID" value="CAK7217954.1"/>
    <property type="molecule type" value="Genomic_DNA"/>
</dbReference>
<name>A0ABP0BEG4_9PEZI</name>
<feature type="compositionally biased region" description="Low complexity" evidence="1">
    <location>
        <begin position="922"/>
        <end position="940"/>
    </location>
</feature>
<feature type="compositionally biased region" description="Low complexity" evidence="1">
    <location>
        <begin position="877"/>
        <end position="907"/>
    </location>
</feature>
<dbReference type="PANTHER" id="PTHR28208">
    <property type="entry name" value="PHOSPHATIDATE PHOSPHATASE APP1"/>
    <property type="match status" value="1"/>
</dbReference>
<dbReference type="PANTHER" id="PTHR28208:SF3">
    <property type="entry name" value="PHOSPHATIDATE PHOSPHATASE APP1"/>
    <property type="match status" value="1"/>
</dbReference>
<keyword evidence="4" id="KW-1185">Reference proteome</keyword>
<protein>
    <recommendedName>
        <fullName evidence="2">Phosphatidate phosphatase APP1 catalytic domain-containing protein</fullName>
    </recommendedName>
</protein>
<feature type="region of interest" description="Disordered" evidence="1">
    <location>
        <begin position="815"/>
        <end position="994"/>
    </location>
</feature>
<dbReference type="InterPro" id="IPR019236">
    <property type="entry name" value="APP1_cat"/>
</dbReference>
<feature type="compositionally biased region" description="Basic and acidic residues" evidence="1">
    <location>
        <begin position="959"/>
        <end position="981"/>
    </location>
</feature>
<feature type="domain" description="Phosphatidate phosphatase APP1 catalytic" evidence="2">
    <location>
        <begin position="600"/>
        <end position="749"/>
    </location>
</feature>
<dbReference type="PIRSF" id="PIRSF037464">
    <property type="entry name" value="UCP037464_APP1"/>
    <property type="match status" value="1"/>
</dbReference>
<organism evidence="3 4">
    <name type="scientific">Sporothrix curviconia</name>
    <dbReference type="NCBI Taxonomy" id="1260050"/>
    <lineage>
        <taxon>Eukaryota</taxon>
        <taxon>Fungi</taxon>
        <taxon>Dikarya</taxon>
        <taxon>Ascomycota</taxon>
        <taxon>Pezizomycotina</taxon>
        <taxon>Sordariomycetes</taxon>
        <taxon>Sordariomycetidae</taxon>
        <taxon>Ophiostomatales</taxon>
        <taxon>Ophiostomataceae</taxon>
        <taxon>Sporothrix</taxon>
    </lineage>
</organism>
<dbReference type="Pfam" id="PF09949">
    <property type="entry name" value="APP1_cat"/>
    <property type="match status" value="1"/>
</dbReference>
<gene>
    <name evidence="3" type="ORF">SCUCBS95973_003325</name>
</gene>
<evidence type="ECO:0000259" key="2">
    <source>
        <dbReference type="Pfam" id="PF09949"/>
    </source>
</evidence>
<evidence type="ECO:0000313" key="4">
    <source>
        <dbReference type="Proteomes" id="UP001642405"/>
    </source>
</evidence>
<feature type="compositionally biased region" description="Low complexity" evidence="1">
    <location>
        <begin position="841"/>
        <end position="853"/>
    </location>
</feature>
<dbReference type="InterPro" id="IPR052935">
    <property type="entry name" value="Mg2+_PAP"/>
</dbReference>
<feature type="region of interest" description="Disordered" evidence="1">
    <location>
        <begin position="372"/>
        <end position="456"/>
    </location>
</feature>
<dbReference type="Proteomes" id="UP001642405">
    <property type="component" value="Unassembled WGS sequence"/>
</dbReference>
<comment type="caution">
    <text evidence="3">The sequence shown here is derived from an EMBL/GenBank/DDBJ whole genome shotgun (WGS) entry which is preliminary data.</text>
</comment>
<feature type="region of interest" description="Disordered" evidence="1">
    <location>
        <begin position="234"/>
        <end position="268"/>
    </location>
</feature>
<feature type="compositionally biased region" description="Basic and acidic residues" evidence="1">
    <location>
        <begin position="372"/>
        <end position="384"/>
    </location>
</feature>
<accession>A0ABP0BEG4</accession>
<feature type="region of interest" description="Disordered" evidence="1">
    <location>
        <begin position="757"/>
        <end position="803"/>
    </location>
</feature>
<sequence length="1041" mass="111855">MQQAKVAPSWRPRLFLRGARSVRPPVPWKHPHALTRRGAAPSISSPFVRPESPHSAGRPTIVDHLLRSKASFLAGYRAARSKAGLPPPPPASLRERLVRLRLETLPRYRQRAHSRLYRFFIERAARRSARTKERQITARLLTLAMDTSQERGSRRRRFAAMANNVYRAGVAAASEIRDQYNTSREGASGSGSGGSDFEGDRPPSIPGAFPDVSFATGGDAQMVLFPMYAKRHVRKYQPRPQQTSPYGAYGAYHERSFSSSDSDDDGRMQVGRHPDAAPDWHQEFARLEDEKAIVDVYVHGWLYLANPGPLTRKNRILVGLARRLSGIPAPGQWVPVTTGPDAVVAAASPTDSPGQHQDDLREAQKIIRAAEAIERRGQGEKEIANRGGYSETPETAASYDDSSSDEGGSGRQSRGAAGGGSRSGLSTPSALESPLSLHGPGAYPPPPGPGKLTPKSSWPLYVRSGVGGGAAGASSGGSGALEMTEAELNAANTNLLARLGPFLTSPVVDQPVTLFFYNDSKSQSRTVATSDAGHFSTCAALDFVPTHVRVLVSSSNGVSTSSSNASRGVPANISETALVNSLTEPLSAVAPIELVEDRGISLISDIDDTIKSSNISLGTREIFRNTFVRELGDMAVEGAREWYNSLHELGVQFHYCSNSPWQLFPMLTTFFKHAGLPKGPLHLKQYSGMLQGIFEPVAERKRGTLEKILRDFPRRRFLLVGDSGEADLEVYTDLVLAHPGRVLAIFIRDVTTPEQPGYFDTSASTRTVPVAKAAAPATERRPALPPRTASAPPKPEPQGPVMGTLIDFDDGAETTVTTSSAVPPGVGFGAGGGLPSTIPPMSMSAMSSSSSSANTHSGPRKPLPPPRPNKPLALRGSMATATATSASSVASSSPAQSPTTTGTPASSRLVPPPPPPRKPMGAASSSASNSGRSSPRIITADTDDIPPPPLPRRTQTTDLRQERPDRSQRYDTTEQPNRTERPQQQQQALPPSKKVDMWRRRLAHAQDVLGPQGVALYTWRRGQDVAVEAVGIVEEALRESR</sequence>
<proteinExistence type="predicted"/>
<evidence type="ECO:0000256" key="1">
    <source>
        <dbReference type="SAM" id="MobiDB-lite"/>
    </source>
</evidence>
<feature type="region of interest" description="Disordered" evidence="1">
    <location>
        <begin position="177"/>
        <end position="212"/>
    </location>
</feature>